<dbReference type="EMBL" id="CAXKWB010047600">
    <property type="protein sequence ID" value="CAL4165630.1"/>
    <property type="molecule type" value="Genomic_DNA"/>
</dbReference>
<dbReference type="SMART" id="SM00409">
    <property type="entry name" value="IG"/>
    <property type="match status" value="1"/>
</dbReference>
<feature type="non-terminal residue" evidence="3">
    <location>
        <position position="398"/>
    </location>
</feature>
<dbReference type="GO" id="GO:0050808">
    <property type="term" value="P:synapse organization"/>
    <property type="evidence" value="ECO:0007669"/>
    <property type="project" value="TreeGrafter"/>
</dbReference>
<evidence type="ECO:0000313" key="3">
    <source>
        <dbReference type="EMBL" id="CAL4165630.1"/>
    </source>
</evidence>
<dbReference type="PANTHER" id="PTHR23279">
    <property type="entry name" value="DEFECTIVE PROBOSCIS EXTENSION RESPONSE DPR -RELATED"/>
    <property type="match status" value="1"/>
</dbReference>
<dbReference type="PROSITE" id="PS50835">
    <property type="entry name" value="IG_LIKE"/>
    <property type="match status" value="1"/>
</dbReference>
<keyword evidence="4" id="KW-1185">Reference proteome</keyword>
<protein>
    <recommendedName>
        <fullName evidence="2">Ig-like domain-containing protein</fullName>
    </recommendedName>
</protein>
<evidence type="ECO:0000313" key="4">
    <source>
        <dbReference type="Proteomes" id="UP001497623"/>
    </source>
</evidence>
<accession>A0AAV2S8T8</accession>
<feature type="transmembrane region" description="Helical" evidence="1">
    <location>
        <begin position="293"/>
        <end position="314"/>
    </location>
</feature>
<keyword evidence="1" id="KW-0812">Transmembrane</keyword>
<feature type="transmembrane region" description="Helical" evidence="1">
    <location>
        <begin position="335"/>
        <end position="354"/>
    </location>
</feature>
<dbReference type="InterPro" id="IPR007110">
    <property type="entry name" value="Ig-like_dom"/>
</dbReference>
<sequence length="398" mass="46110">MTKHHKMSLDINKLLQRAILQGEDVESFYNFVMENQSKDVFFNMKIQSAILFIHKEFILCDFFLTLYGTANTGQKVCRTKIGCNFKYTTTRKVTIWPPRPTRIFTAADHLFLLRTKEKWMFHAKFKVSSCQTNLLHDRLTKDSGVYECQVATMPKISRKFELTVNIPVASITGSREMFMKAGSNINITCVVSGSAQPAPVLWYHAHNSSDGVASIHVINFGHRGGVQMVTNKKQGISWLLVTRVTGADSGNYTCAPQYAVPASVYIHILDEELPAAMQHDPLPNSSSTSMHSLLLHTVYILTLEMLLLLLQMRSYTRTALSFHMRWPIYYWRRRLQRLMIPLYRLGISFIWFWSAQTFKIFITVRKMCLNLCQIVYLIYLRIHNMSLAIKYRRKRQVI</sequence>
<dbReference type="GO" id="GO:0032589">
    <property type="term" value="C:neuron projection membrane"/>
    <property type="evidence" value="ECO:0007669"/>
    <property type="project" value="TreeGrafter"/>
</dbReference>
<dbReference type="InterPro" id="IPR037448">
    <property type="entry name" value="Zig-8"/>
</dbReference>
<keyword evidence="1" id="KW-0472">Membrane</keyword>
<organism evidence="3 4">
    <name type="scientific">Meganyctiphanes norvegica</name>
    <name type="common">Northern krill</name>
    <name type="synonym">Thysanopoda norvegica</name>
    <dbReference type="NCBI Taxonomy" id="48144"/>
    <lineage>
        <taxon>Eukaryota</taxon>
        <taxon>Metazoa</taxon>
        <taxon>Ecdysozoa</taxon>
        <taxon>Arthropoda</taxon>
        <taxon>Crustacea</taxon>
        <taxon>Multicrustacea</taxon>
        <taxon>Malacostraca</taxon>
        <taxon>Eumalacostraca</taxon>
        <taxon>Eucarida</taxon>
        <taxon>Euphausiacea</taxon>
        <taxon>Euphausiidae</taxon>
        <taxon>Meganyctiphanes</taxon>
    </lineage>
</organism>
<dbReference type="Gene3D" id="2.60.40.10">
    <property type="entry name" value="Immunoglobulins"/>
    <property type="match status" value="2"/>
</dbReference>
<name>A0AAV2S8T8_MEGNR</name>
<dbReference type="PANTHER" id="PTHR23279:SF46">
    <property type="entry name" value="DEFECTIVE PROBOSCIS EXTENSION RESPONSE 10, ISOFORM A-RELATED"/>
    <property type="match status" value="1"/>
</dbReference>
<dbReference type="InterPro" id="IPR013783">
    <property type="entry name" value="Ig-like_fold"/>
</dbReference>
<dbReference type="AlphaFoldDB" id="A0AAV2S8T8"/>
<feature type="domain" description="Ig-like" evidence="2">
    <location>
        <begin position="167"/>
        <end position="254"/>
    </location>
</feature>
<dbReference type="Proteomes" id="UP001497623">
    <property type="component" value="Unassembled WGS sequence"/>
</dbReference>
<keyword evidence="1" id="KW-1133">Transmembrane helix</keyword>
<comment type="caution">
    <text evidence="3">The sequence shown here is derived from an EMBL/GenBank/DDBJ whole genome shotgun (WGS) entry which is preliminary data.</text>
</comment>
<gene>
    <name evidence="3" type="ORF">MNOR_LOCUS33283</name>
</gene>
<dbReference type="InterPro" id="IPR036179">
    <property type="entry name" value="Ig-like_dom_sf"/>
</dbReference>
<dbReference type="InterPro" id="IPR003599">
    <property type="entry name" value="Ig_sub"/>
</dbReference>
<evidence type="ECO:0000256" key="1">
    <source>
        <dbReference type="SAM" id="Phobius"/>
    </source>
</evidence>
<proteinExistence type="predicted"/>
<feature type="transmembrane region" description="Helical" evidence="1">
    <location>
        <begin position="360"/>
        <end position="382"/>
    </location>
</feature>
<dbReference type="SUPFAM" id="SSF48726">
    <property type="entry name" value="Immunoglobulin"/>
    <property type="match status" value="1"/>
</dbReference>
<dbReference type="Pfam" id="PF13927">
    <property type="entry name" value="Ig_3"/>
    <property type="match status" value="1"/>
</dbReference>
<evidence type="ECO:0000259" key="2">
    <source>
        <dbReference type="PROSITE" id="PS50835"/>
    </source>
</evidence>
<reference evidence="3 4" key="1">
    <citation type="submission" date="2024-05" db="EMBL/GenBank/DDBJ databases">
        <authorList>
            <person name="Wallberg A."/>
        </authorList>
    </citation>
    <scope>NUCLEOTIDE SEQUENCE [LARGE SCALE GENOMIC DNA]</scope>
</reference>